<evidence type="ECO:0000256" key="12">
    <source>
        <dbReference type="SAM" id="Phobius"/>
    </source>
</evidence>
<comment type="caution">
    <text evidence="16">The sequence shown here is derived from an EMBL/GenBank/DDBJ whole genome shotgun (WGS) entry which is preliminary data.</text>
</comment>
<dbReference type="InterPro" id="IPR010974">
    <property type="entry name" value="PTS_IIBC_nag"/>
</dbReference>
<dbReference type="CDD" id="cd00210">
    <property type="entry name" value="PTS_IIA_glc"/>
    <property type="match status" value="1"/>
</dbReference>
<keyword evidence="2" id="KW-0813">Transport</keyword>
<feature type="transmembrane region" description="Helical" evidence="12">
    <location>
        <begin position="69"/>
        <end position="88"/>
    </location>
</feature>
<evidence type="ECO:0000256" key="8">
    <source>
        <dbReference type="ARBA" id="ARBA00022777"/>
    </source>
</evidence>
<dbReference type="PROSITE" id="PS00371">
    <property type="entry name" value="PTS_EIIA_TYPE_1_HIS"/>
    <property type="match status" value="1"/>
</dbReference>
<feature type="transmembrane region" description="Helical" evidence="12">
    <location>
        <begin position="12"/>
        <end position="30"/>
    </location>
</feature>
<evidence type="ECO:0000256" key="2">
    <source>
        <dbReference type="ARBA" id="ARBA00022448"/>
    </source>
</evidence>
<feature type="transmembrane region" description="Helical" evidence="12">
    <location>
        <begin position="253"/>
        <end position="269"/>
    </location>
</feature>
<dbReference type="InterPro" id="IPR001996">
    <property type="entry name" value="PTS_IIB_1"/>
</dbReference>
<evidence type="ECO:0000256" key="1">
    <source>
        <dbReference type="ARBA" id="ARBA00004651"/>
    </source>
</evidence>
<evidence type="ECO:0000259" key="15">
    <source>
        <dbReference type="PROSITE" id="PS51103"/>
    </source>
</evidence>
<dbReference type="PROSITE" id="PS51093">
    <property type="entry name" value="PTS_EIIA_TYPE_1"/>
    <property type="match status" value="1"/>
</dbReference>
<evidence type="ECO:0000256" key="4">
    <source>
        <dbReference type="ARBA" id="ARBA00022597"/>
    </source>
</evidence>
<feature type="transmembrane region" description="Helical" evidence="12">
    <location>
        <begin position="159"/>
        <end position="177"/>
    </location>
</feature>
<keyword evidence="9 12" id="KW-1133">Transmembrane helix</keyword>
<dbReference type="InterPro" id="IPR003352">
    <property type="entry name" value="PTS_EIIC"/>
</dbReference>
<feature type="domain" description="PTS EIIB type-1" evidence="14">
    <location>
        <begin position="383"/>
        <end position="465"/>
    </location>
</feature>
<feature type="active site" description="Phosphocysteine intermediate; for EIIB activity" evidence="11">
    <location>
        <position position="405"/>
    </location>
</feature>
<keyword evidence="4" id="KW-0762">Sugar transport</keyword>
<gene>
    <name evidence="16" type="ORF">JOD45_002778</name>
</gene>
<feature type="domain" description="PTS EIIA type-1" evidence="13">
    <location>
        <begin position="512"/>
        <end position="616"/>
    </location>
</feature>
<dbReference type="Pfam" id="PF00358">
    <property type="entry name" value="PTS_EIIA_1"/>
    <property type="match status" value="1"/>
</dbReference>
<dbReference type="EMBL" id="JAFBER010000023">
    <property type="protein sequence ID" value="MBM7646548.1"/>
    <property type="molecule type" value="Genomic_DNA"/>
</dbReference>
<feature type="domain" description="PTS EIIC type-1" evidence="15">
    <location>
        <begin position="1"/>
        <end position="361"/>
    </location>
</feature>
<keyword evidence="6" id="KW-0598">Phosphotransferase system</keyword>
<feature type="transmembrane region" description="Helical" evidence="12">
    <location>
        <begin position="130"/>
        <end position="153"/>
    </location>
</feature>
<dbReference type="PROSITE" id="PS51103">
    <property type="entry name" value="PTS_EIIC_TYPE_1"/>
    <property type="match status" value="1"/>
</dbReference>
<feature type="transmembrane region" description="Helical" evidence="12">
    <location>
        <begin position="219"/>
        <end position="241"/>
    </location>
</feature>
<evidence type="ECO:0000259" key="13">
    <source>
        <dbReference type="PROSITE" id="PS51093"/>
    </source>
</evidence>
<keyword evidence="3" id="KW-1003">Cell membrane</keyword>
<dbReference type="NCBIfam" id="TIGR01998">
    <property type="entry name" value="PTS-II-BC-nag"/>
    <property type="match status" value="1"/>
</dbReference>
<dbReference type="SUPFAM" id="SSF55604">
    <property type="entry name" value="Glucose permease domain IIB"/>
    <property type="match status" value="1"/>
</dbReference>
<dbReference type="SUPFAM" id="SSF51261">
    <property type="entry name" value="Duplicated hybrid motif"/>
    <property type="match status" value="1"/>
</dbReference>
<evidence type="ECO:0000313" key="16">
    <source>
        <dbReference type="EMBL" id="MBM7646548.1"/>
    </source>
</evidence>
<dbReference type="RefSeq" id="WP_205004430.1">
    <property type="nucleotide sequence ID" value="NZ_JAFBER010000023.1"/>
</dbReference>
<evidence type="ECO:0000256" key="11">
    <source>
        <dbReference type="PROSITE-ProRule" id="PRU00421"/>
    </source>
</evidence>
<evidence type="ECO:0000259" key="14">
    <source>
        <dbReference type="PROSITE" id="PS51098"/>
    </source>
</evidence>
<dbReference type="InterPro" id="IPR050429">
    <property type="entry name" value="PTS_Glucose_EIICBA"/>
</dbReference>
<evidence type="ECO:0000256" key="7">
    <source>
        <dbReference type="ARBA" id="ARBA00022692"/>
    </source>
</evidence>
<keyword evidence="5" id="KW-0808">Transferase</keyword>
<evidence type="ECO:0000256" key="6">
    <source>
        <dbReference type="ARBA" id="ARBA00022683"/>
    </source>
</evidence>
<feature type="transmembrane region" description="Helical" evidence="12">
    <location>
        <begin position="300"/>
        <end position="323"/>
    </location>
</feature>
<evidence type="ECO:0000256" key="9">
    <source>
        <dbReference type="ARBA" id="ARBA00022989"/>
    </source>
</evidence>
<evidence type="ECO:0000256" key="5">
    <source>
        <dbReference type="ARBA" id="ARBA00022679"/>
    </source>
</evidence>
<feature type="transmembrane region" description="Helical" evidence="12">
    <location>
        <begin position="42"/>
        <end position="62"/>
    </location>
</feature>
<feature type="transmembrane region" description="Helical" evidence="12">
    <location>
        <begin position="182"/>
        <end position="199"/>
    </location>
</feature>
<dbReference type="Gene3D" id="3.30.1360.60">
    <property type="entry name" value="Glucose permease domain IIB"/>
    <property type="match status" value="1"/>
</dbReference>
<dbReference type="CDD" id="cd00212">
    <property type="entry name" value="PTS_IIB_glc"/>
    <property type="match status" value="1"/>
</dbReference>
<dbReference type="PROSITE" id="PS01035">
    <property type="entry name" value="PTS_EIIB_TYPE_1_CYS"/>
    <property type="match status" value="1"/>
</dbReference>
<protein>
    <submittedName>
        <fullName evidence="16">PTS system N-acetylglucosamine-specific IIC component</fullName>
    </submittedName>
</protein>
<keyword evidence="17" id="KW-1185">Reference proteome</keyword>
<evidence type="ECO:0000256" key="10">
    <source>
        <dbReference type="ARBA" id="ARBA00023136"/>
    </source>
</evidence>
<dbReference type="Pfam" id="PF02378">
    <property type="entry name" value="PTS_EIIC"/>
    <property type="match status" value="1"/>
</dbReference>
<feature type="transmembrane region" description="Helical" evidence="12">
    <location>
        <begin position="94"/>
        <end position="110"/>
    </location>
</feature>
<dbReference type="PROSITE" id="PS51098">
    <property type="entry name" value="PTS_EIIB_TYPE_1"/>
    <property type="match status" value="1"/>
</dbReference>
<dbReference type="PANTHER" id="PTHR30009:SF4">
    <property type="entry name" value="PTS SYSTEM N-ACETYLGLUCOSAMINE-SPECIFIC EIICBA COMPONENT"/>
    <property type="match status" value="1"/>
</dbReference>
<dbReference type="InterPro" id="IPR036878">
    <property type="entry name" value="Glu_permease_IIB"/>
</dbReference>
<evidence type="ECO:0000313" key="17">
    <source>
        <dbReference type="Proteomes" id="UP000808914"/>
    </source>
</evidence>
<name>A0ABS2Q2L7_9BACL</name>
<keyword evidence="8" id="KW-0418">Kinase</keyword>
<dbReference type="InterPro" id="IPR011055">
    <property type="entry name" value="Dup_hybrid_motif"/>
</dbReference>
<dbReference type="Gene3D" id="2.70.70.10">
    <property type="entry name" value="Glucose Permease (Domain IIA)"/>
    <property type="match status" value="1"/>
</dbReference>
<comment type="subcellular location">
    <subcellularLocation>
        <location evidence="1">Cell membrane</location>
        <topology evidence="1">Multi-pass membrane protein</topology>
    </subcellularLocation>
</comment>
<accession>A0ABS2Q2L7</accession>
<dbReference type="PANTHER" id="PTHR30009">
    <property type="entry name" value="CYTOCHROME C-TYPE SYNTHESIS PROTEIN AND PTS TRANSMEMBRANE COMPONENT"/>
    <property type="match status" value="1"/>
</dbReference>
<dbReference type="InterPro" id="IPR001127">
    <property type="entry name" value="PTS_EIIA_1_perm"/>
</dbReference>
<evidence type="ECO:0000256" key="3">
    <source>
        <dbReference type="ARBA" id="ARBA00022475"/>
    </source>
</evidence>
<dbReference type="NCBIfam" id="TIGR00830">
    <property type="entry name" value="PTBA"/>
    <property type="match status" value="1"/>
</dbReference>
<dbReference type="Proteomes" id="UP000808914">
    <property type="component" value="Unassembled WGS sequence"/>
</dbReference>
<dbReference type="InterPro" id="IPR018113">
    <property type="entry name" value="PTrfase_EIIB_Cys"/>
</dbReference>
<keyword evidence="10 12" id="KW-0472">Membrane</keyword>
<dbReference type="Pfam" id="PF00367">
    <property type="entry name" value="PTS_EIIB"/>
    <property type="match status" value="1"/>
</dbReference>
<keyword evidence="7 12" id="KW-0812">Transmembrane</keyword>
<dbReference type="NCBIfam" id="TIGR00826">
    <property type="entry name" value="EIIB_glc"/>
    <property type="match status" value="1"/>
</dbReference>
<proteinExistence type="predicted"/>
<sequence length="642" mass="69667">MLGFLQKIGKSLMLPIAVLPAAAILLRLGQPDLLNIKFIMDAGQAVFTNLALIFAIGIAVGFAKDNNGAAALAGVVGYFVLTAGVHAINKDINMDVLGGIITGVVAGLLYNRFHDIKLPDWLSFFGGRRFVPIITAVTMLILALIFGSFWIYVQNAINAVGNWIIDAGSVGAAIYGLLNRLLIPLGLHHVLNSFIWFVFGDYHGVHGEINRFFAHDPNAGLLLAGFFPIFMFGLPAACFAMIAAAKPERRKEVTGFFAGIALTAFLTGVTEPIEFTFMFIAPVLYGVHALLTASSMAITYLLGIHDGFGFSAGAIDYVLNFGIAQKPLLLLLVGIVYAVIYFIVFYFLIKIMDIKTPGRDDEKEDTEGNEEALAGVNMDDKYEVMAARFLSDIGGRDNITNIDNCTTRLRLNVKDSSLADEAAIKRHGGRGVVKLNKTNLQIIVGTSVEFVADAMKRLVQSGFDPSQLETKANETENENIENTDADSETCVDMNQIASPLKGEIMPISEVPDQVFSQKMMGDGFAVNPEEGELVSPVNGTIKTLFPTKHAIGIESEDGLEILIHVGLDTVNLKGEGFDLLVQEGENITQGQKLMKFDLQGIKEKVPSVVTPIVFTNLPEGKEIKLNKTGKVNFGEKDIIDIK</sequence>
<organism evidence="16 17">
    <name type="scientific">Scopulibacillus daqui</name>
    <dbReference type="NCBI Taxonomy" id="1469162"/>
    <lineage>
        <taxon>Bacteria</taxon>
        <taxon>Bacillati</taxon>
        <taxon>Bacillota</taxon>
        <taxon>Bacilli</taxon>
        <taxon>Bacillales</taxon>
        <taxon>Sporolactobacillaceae</taxon>
        <taxon>Scopulibacillus</taxon>
    </lineage>
</organism>
<reference evidence="16 17" key="1">
    <citation type="submission" date="2021-01" db="EMBL/GenBank/DDBJ databases">
        <title>Genomic Encyclopedia of Type Strains, Phase IV (KMG-IV): sequencing the most valuable type-strain genomes for metagenomic binning, comparative biology and taxonomic classification.</title>
        <authorList>
            <person name="Goeker M."/>
        </authorList>
    </citation>
    <scope>NUCLEOTIDE SEQUENCE [LARGE SCALE GENOMIC DNA]</scope>
    <source>
        <strain evidence="16 17">DSM 28236</strain>
    </source>
</reference>
<dbReference type="InterPro" id="IPR013013">
    <property type="entry name" value="PTS_EIIC_1"/>
</dbReference>
<feature type="transmembrane region" description="Helical" evidence="12">
    <location>
        <begin position="329"/>
        <end position="349"/>
    </location>
</feature>